<dbReference type="Pfam" id="PF00561">
    <property type="entry name" value="Abhydrolase_1"/>
    <property type="match status" value="1"/>
</dbReference>
<dbReference type="InterPro" id="IPR000639">
    <property type="entry name" value="Epox_hydrolase-like"/>
</dbReference>
<dbReference type="PRINTS" id="PR00412">
    <property type="entry name" value="EPOXHYDRLASE"/>
</dbReference>
<feature type="domain" description="AB hydrolase-1" evidence="1">
    <location>
        <begin position="30"/>
        <end position="263"/>
    </location>
</feature>
<dbReference type="InterPro" id="IPR029058">
    <property type="entry name" value="AB_hydrolase_fold"/>
</dbReference>
<name>A0A1H0WYC8_9BACI</name>
<dbReference type="Proteomes" id="UP000199159">
    <property type="component" value="Unassembled WGS sequence"/>
</dbReference>
<dbReference type="PRINTS" id="PR00111">
    <property type="entry name" value="ABHYDROLASE"/>
</dbReference>
<evidence type="ECO:0000313" key="3">
    <source>
        <dbReference type="Proteomes" id="UP000199159"/>
    </source>
</evidence>
<evidence type="ECO:0000259" key="1">
    <source>
        <dbReference type="Pfam" id="PF00561"/>
    </source>
</evidence>
<dbReference type="STRING" id="930152.SAMN05216565_11927"/>
<dbReference type="SUPFAM" id="SSF53474">
    <property type="entry name" value="alpha/beta-Hydrolases"/>
    <property type="match status" value="1"/>
</dbReference>
<dbReference type="EMBL" id="FNJU01000019">
    <property type="protein sequence ID" value="SDP95711.1"/>
    <property type="molecule type" value="Genomic_DNA"/>
</dbReference>
<organism evidence="2 3">
    <name type="scientific">Litchfieldia salsa</name>
    <dbReference type="NCBI Taxonomy" id="930152"/>
    <lineage>
        <taxon>Bacteria</taxon>
        <taxon>Bacillati</taxon>
        <taxon>Bacillota</taxon>
        <taxon>Bacilli</taxon>
        <taxon>Bacillales</taxon>
        <taxon>Bacillaceae</taxon>
        <taxon>Litchfieldia</taxon>
    </lineage>
</organism>
<protein>
    <submittedName>
        <fullName evidence="2">Pimeloyl-ACP methyl ester carboxylesterase</fullName>
    </submittedName>
</protein>
<keyword evidence="3" id="KW-1185">Reference proteome</keyword>
<dbReference type="Gene3D" id="3.40.50.1820">
    <property type="entry name" value="alpha/beta hydrolase"/>
    <property type="match status" value="1"/>
</dbReference>
<dbReference type="AlphaFoldDB" id="A0A1H0WYC8"/>
<dbReference type="OrthoDB" id="9797695at2"/>
<dbReference type="PANTHER" id="PTHR46438">
    <property type="entry name" value="ALPHA/BETA-HYDROLASES SUPERFAMILY PROTEIN"/>
    <property type="match status" value="1"/>
</dbReference>
<dbReference type="PANTHER" id="PTHR46438:SF11">
    <property type="entry name" value="LIPASE-RELATED"/>
    <property type="match status" value="1"/>
</dbReference>
<dbReference type="GO" id="GO:0003824">
    <property type="term" value="F:catalytic activity"/>
    <property type="evidence" value="ECO:0007669"/>
    <property type="project" value="InterPro"/>
</dbReference>
<reference evidence="3" key="1">
    <citation type="submission" date="2016-10" db="EMBL/GenBank/DDBJ databases">
        <authorList>
            <person name="Varghese N."/>
            <person name="Submissions S."/>
        </authorList>
    </citation>
    <scope>NUCLEOTIDE SEQUENCE [LARGE SCALE GENOMIC DNA]</scope>
    <source>
        <strain evidence="3">IBRC-M10078</strain>
    </source>
</reference>
<accession>A0A1H0WYC8</accession>
<proteinExistence type="predicted"/>
<evidence type="ECO:0000313" key="2">
    <source>
        <dbReference type="EMBL" id="SDP95711.1"/>
    </source>
</evidence>
<gene>
    <name evidence="2" type="ORF">SAMN05216565_11927</name>
</gene>
<sequence>MINNKATEQTMTISGINIHYEYYKNSSDKPTLVLIHGFLSSTFSFRRLIPLLADHFSVIAIDFPPFGKSGKSKTFTYSYHNIAKTFLLFLKELNIKNVILVGHSMGGQLSLQMAKQHPTIVDKIILLCSSAYSKPVKKSIIYSSYLPFFHHYVKFWLARRGVINNLLNVVYNKSLIDEEMIKGYSSPFTNNEIFVGLTKFIRDREEELSSTELKRIATPCLLIWGKHDKVVPVHIGKRLHNDLPNSRFVVFDETGHLVPEEKPEDVYRQILQFLN</sequence>
<dbReference type="InterPro" id="IPR000073">
    <property type="entry name" value="AB_hydrolase_1"/>
</dbReference>